<dbReference type="EMBL" id="FUYG01000003">
    <property type="protein sequence ID" value="SKA90904.1"/>
    <property type="molecule type" value="Genomic_DNA"/>
</dbReference>
<name>A0A1T4XN04_9MICO</name>
<dbReference type="InterPro" id="IPR036412">
    <property type="entry name" value="HAD-like_sf"/>
</dbReference>
<dbReference type="Proteomes" id="UP000189735">
    <property type="component" value="Unassembled WGS sequence"/>
</dbReference>
<dbReference type="RefSeq" id="WP_342351615.1">
    <property type="nucleotide sequence ID" value="NZ_FUYG01000003.1"/>
</dbReference>
<dbReference type="SUPFAM" id="SSF56784">
    <property type="entry name" value="HAD-like"/>
    <property type="match status" value="1"/>
</dbReference>
<organism evidence="1 2">
    <name type="scientific">Agreia bicolorata</name>
    <dbReference type="NCBI Taxonomy" id="110935"/>
    <lineage>
        <taxon>Bacteria</taxon>
        <taxon>Bacillati</taxon>
        <taxon>Actinomycetota</taxon>
        <taxon>Actinomycetes</taxon>
        <taxon>Micrococcales</taxon>
        <taxon>Microbacteriaceae</taxon>
        <taxon>Agreia</taxon>
    </lineage>
</organism>
<evidence type="ECO:0000313" key="2">
    <source>
        <dbReference type="Proteomes" id="UP000189735"/>
    </source>
</evidence>
<accession>A0A1T4XN04</accession>
<reference evidence="2" key="1">
    <citation type="submission" date="2017-02" db="EMBL/GenBank/DDBJ databases">
        <authorList>
            <person name="Varghese N."/>
            <person name="Submissions S."/>
        </authorList>
    </citation>
    <scope>NUCLEOTIDE SEQUENCE [LARGE SCALE GENOMIC DNA]</scope>
    <source>
        <strain evidence="2">VKM Ac-2052</strain>
    </source>
</reference>
<gene>
    <name evidence="1" type="ORF">SAMN06295879_1385</name>
</gene>
<proteinExistence type="predicted"/>
<sequence length="299" mass="32091">MTSSRRLGLLLDVDGPIASPVTRSINIPSIGRDLAALANAGVPVIFNTGRSDAFIADEVVEPLLAAGLEAHARVFAICEKGATWFAITSEGAGELSIDTSLAPPPGFGDDVRALVTEHYADLVFYDETKRATVTFEQRLDVSKHAFLARQLEIDEAVIALLNARGFGARRGSADYPDASGAVQYRADPSIISTDFESIRVGKDFGAERALMLLEGADPMPTEWRTMGDSRGDYAMATWLHERGETVAHVDVRPEDGIPETDYPVLTAGDLIHDDAGAAFLARWVEMLGDDSLSDVDLAG</sequence>
<dbReference type="AlphaFoldDB" id="A0A1T4XN04"/>
<protein>
    <recommendedName>
        <fullName evidence="3">Hydroxymethylpyrimidine pyrophosphatase</fullName>
    </recommendedName>
</protein>
<evidence type="ECO:0008006" key="3">
    <source>
        <dbReference type="Google" id="ProtNLM"/>
    </source>
</evidence>
<evidence type="ECO:0000313" key="1">
    <source>
        <dbReference type="EMBL" id="SKA90904.1"/>
    </source>
</evidence>